<evidence type="ECO:0000256" key="4">
    <source>
        <dbReference type="ARBA" id="ARBA00022519"/>
    </source>
</evidence>
<dbReference type="EMBL" id="NHSD01000276">
    <property type="protein sequence ID" value="MBK5927841.1"/>
    <property type="molecule type" value="Genomic_DNA"/>
</dbReference>
<gene>
    <name evidence="11" type="ORF">CCR87_10960</name>
</gene>
<dbReference type="AlphaFoldDB" id="A0A934WJA8"/>
<evidence type="ECO:0000256" key="1">
    <source>
        <dbReference type="ARBA" id="ARBA00004429"/>
    </source>
</evidence>
<accession>A0A934WJA8</accession>
<sequence length="198" mass="21793">MGKSDIDIDPAQVEQASARGHALDFPRTRLSDAIEAVIDVVGGVINWIWIVLVLVIVANVVGRYALGVNYIWVEEMQWHMYAVGFMLGIGYALRHDAHVRVDVVAMNLRPRTRAVIELLGLLLLVAPMVYLILLYAIPFTEASFNRGERSSAPGGLANRWAIKGVIVVAFVYLGLAAFARAVRICALLFGVPRPRASR</sequence>
<evidence type="ECO:0000256" key="9">
    <source>
        <dbReference type="RuleBase" id="RU369079"/>
    </source>
</evidence>
<feature type="transmembrane region" description="Helical" evidence="9">
    <location>
        <begin position="160"/>
        <end position="189"/>
    </location>
</feature>
<keyword evidence="7 9" id="KW-0472">Membrane</keyword>
<feature type="transmembrane region" description="Helical" evidence="9">
    <location>
        <begin position="78"/>
        <end position="94"/>
    </location>
</feature>
<proteinExistence type="inferred from homology"/>
<dbReference type="GO" id="GO:0022857">
    <property type="term" value="F:transmembrane transporter activity"/>
    <property type="evidence" value="ECO:0007669"/>
    <property type="project" value="UniProtKB-UniRule"/>
</dbReference>
<evidence type="ECO:0000313" key="11">
    <source>
        <dbReference type="EMBL" id="MBK5927841.1"/>
    </source>
</evidence>
<comment type="subcellular location">
    <subcellularLocation>
        <location evidence="1 9">Cell inner membrane</location>
        <topology evidence="1 9">Multi-pass membrane protein</topology>
    </subcellularLocation>
</comment>
<keyword evidence="6 9" id="KW-1133">Transmembrane helix</keyword>
<dbReference type="Proteomes" id="UP000706333">
    <property type="component" value="Unassembled WGS sequence"/>
</dbReference>
<name>A0A934WJA8_9RHOB</name>
<comment type="function">
    <text evidence="9">Part of the tripartite ATP-independent periplasmic (TRAP) transport system.</text>
</comment>
<evidence type="ECO:0000256" key="7">
    <source>
        <dbReference type="ARBA" id="ARBA00023136"/>
    </source>
</evidence>
<reference evidence="11" key="2">
    <citation type="journal article" date="2020" name="Microorganisms">
        <title>Osmotic Adaptation and Compatible Solute Biosynthesis of Phototrophic Bacteria as Revealed from Genome Analyses.</title>
        <authorList>
            <person name="Imhoff J.F."/>
            <person name="Rahn T."/>
            <person name="Kunzel S."/>
            <person name="Keller A."/>
            <person name="Neulinger S.C."/>
        </authorList>
    </citation>
    <scope>NUCLEOTIDE SEQUENCE</scope>
    <source>
        <strain evidence="11">LMG 28126</strain>
    </source>
</reference>
<dbReference type="PANTHER" id="PTHR35011">
    <property type="entry name" value="2,3-DIKETO-L-GULONATE TRAP TRANSPORTER SMALL PERMEASE PROTEIN YIAM"/>
    <property type="match status" value="1"/>
</dbReference>
<evidence type="ECO:0000313" key="12">
    <source>
        <dbReference type="Proteomes" id="UP000706333"/>
    </source>
</evidence>
<dbReference type="Pfam" id="PF04290">
    <property type="entry name" value="DctQ"/>
    <property type="match status" value="1"/>
</dbReference>
<evidence type="ECO:0000256" key="6">
    <source>
        <dbReference type="ARBA" id="ARBA00022989"/>
    </source>
</evidence>
<dbReference type="InterPro" id="IPR007387">
    <property type="entry name" value="TRAP_DctQ"/>
</dbReference>
<keyword evidence="3" id="KW-1003">Cell membrane</keyword>
<feature type="domain" description="Tripartite ATP-independent periplasmic transporters DctQ component" evidence="10">
    <location>
        <begin position="52"/>
        <end position="184"/>
    </location>
</feature>
<feature type="transmembrane region" description="Helical" evidence="9">
    <location>
        <begin position="115"/>
        <end position="140"/>
    </location>
</feature>
<dbReference type="RefSeq" id="WP_201157592.1">
    <property type="nucleotide sequence ID" value="NZ_NHSD01000276.1"/>
</dbReference>
<evidence type="ECO:0000256" key="5">
    <source>
        <dbReference type="ARBA" id="ARBA00022692"/>
    </source>
</evidence>
<evidence type="ECO:0000259" key="10">
    <source>
        <dbReference type="Pfam" id="PF04290"/>
    </source>
</evidence>
<evidence type="ECO:0000256" key="8">
    <source>
        <dbReference type="ARBA" id="ARBA00038436"/>
    </source>
</evidence>
<organism evidence="11 12">
    <name type="scientific">Rhodobaculum claviforme</name>
    <dbReference type="NCBI Taxonomy" id="1549854"/>
    <lineage>
        <taxon>Bacteria</taxon>
        <taxon>Pseudomonadati</taxon>
        <taxon>Pseudomonadota</taxon>
        <taxon>Alphaproteobacteria</taxon>
        <taxon>Rhodobacterales</taxon>
        <taxon>Paracoccaceae</taxon>
        <taxon>Rhodobaculum</taxon>
    </lineage>
</organism>
<keyword evidence="4 9" id="KW-0997">Cell inner membrane</keyword>
<dbReference type="GO" id="GO:0005886">
    <property type="term" value="C:plasma membrane"/>
    <property type="evidence" value="ECO:0007669"/>
    <property type="project" value="UniProtKB-SubCell"/>
</dbReference>
<keyword evidence="5 9" id="KW-0812">Transmembrane</keyword>
<protein>
    <recommendedName>
        <fullName evidence="9">TRAP transporter small permease protein</fullName>
    </recommendedName>
</protein>
<evidence type="ECO:0000256" key="2">
    <source>
        <dbReference type="ARBA" id="ARBA00022448"/>
    </source>
</evidence>
<comment type="similarity">
    <text evidence="8 9">Belongs to the TRAP transporter small permease family.</text>
</comment>
<keyword evidence="2 9" id="KW-0813">Transport</keyword>
<dbReference type="InterPro" id="IPR055348">
    <property type="entry name" value="DctQ"/>
</dbReference>
<feature type="transmembrane region" description="Helical" evidence="9">
    <location>
        <begin position="36"/>
        <end position="58"/>
    </location>
</feature>
<comment type="caution">
    <text evidence="11">The sequence shown here is derived from an EMBL/GenBank/DDBJ whole genome shotgun (WGS) entry which is preliminary data.</text>
</comment>
<evidence type="ECO:0000256" key="3">
    <source>
        <dbReference type="ARBA" id="ARBA00022475"/>
    </source>
</evidence>
<reference evidence="11" key="1">
    <citation type="submission" date="2017-05" db="EMBL/GenBank/DDBJ databases">
        <authorList>
            <person name="Imhoff J.F."/>
            <person name="Rahn T."/>
            <person name="Kuenzel S."/>
            <person name="Neulinger S.C."/>
        </authorList>
    </citation>
    <scope>NUCLEOTIDE SEQUENCE</scope>
    <source>
        <strain evidence="11">LMG 28126</strain>
    </source>
</reference>
<comment type="subunit">
    <text evidence="9">The complex comprises the extracytoplasmic solute receptor protein and the two transmembrane proteins.</text>
</comment>
<dbReference type="PANTHER" id="PTHR35011:SF4">
    <property type="entry name" value="SLL1102 PROTEIN"/>
    <property type="match status" value="1"/>
</dbReference>
<keyword evidence="12" id="KW-1185">Reference proteome</keyword>